<sequence>MDRLLNRVWNSVRRTGGPRAVGVVYVPDRIATAAERRYFDSLVSREGLRHDPNVVLAAG</sequence>
<dbReference type="EMBL" id="RZGY01000001">
    <property type="protein sequence ID" value="RUQ85606.1"/>
    <property type="molecule type" value="Genomic_DNA"/>
</dbReference>
<dbReference type="AlphaFoldDB" id="A0A2P8GR80"/>
<evidence type="ECO:0000313" key="4">
    <source>
        <dbReference type="Proteomes" id="UP000268291"/>
    </source>
</evidence>
<reference evidence="2 4" key="2">
    <citation type="submission" date="2018-12" db="EMBL/GenBank/DDBJ databases">
        <authorList>
            <person name="hu s."/>
            <person name="Xu Y."/>
            <person name="Xu B."/>
            <person name="Li F."/>
        </authorList>
    </citation>
    <scope>NUCLEOTIDE SEQUENCE [LARGE SCALE GENOMIC DNA]</scope>
    <source>
        <strain evidence="2 4">KSW2-17</strain>
    </source>
</reference>
<dbReference type="EMBL" id="PYAU01000001">
    <property type="protein sequence ID" value="PSL36471.1"/>
    <property type="molecule type" value="Genomic_DNA"/>
</dbReference>
<dbReference type="RefSeq" id="WP_127054201.1">
    <property type="nucleotide sequence ID" value="NZ_PYAU01000001.1"/>
</dbReference>
<dbReference type="OrthoDB" id="9927776at2"/>
<dbReference type="Proteomes" id="UP000268291">
    <property type="component" value="Unassembled WGS sequence"/>
</dbReference>
<protein>
    <submittedName>
        <fullName evidence="1">Uncharacterized protein</fullName>
    </submittedName>
</protein>
<comment type="caution">
    <text evidence="1">The sequence shown here is derived from an EMBL/GenBank/DDBJ whole genome shotgun (WGS) entry which is preliminary data.</text>
</comment>
<organism evidence="1 3">
    <name type="scientific">Labedella gwakjiensis</name>
    <dbReference type="NCBI Taxonomy" id="390269"/>
    <lineage>
        <taxon>Bacteria</taxon>
        <taxon>Bacillati</taxon>
        <taxon>Actinomycetota</taxon>
        <taxon>Actinomycetes</taxon>
        <taxon>Micrococcales</taxon>
        <taxon>Microbacteriaceae</taxon>
        <taxon>Labedella</taxon>
    </lineage>
</organism>
<name>A0A2P8GR80_9MICO</name>
<evidence type="ECO:0000313" key="3">
    <source>
        <dbReference type="Proteomes" id="UP000241203"/>
    </source>
</evidence>
<proteinExistence type="predicted"/>
<evidence type="ECO:0000313" key="1">
    <source>
        <dbReference type="EMBL" id="PSL36471.1"/>
    </source>
</evidence>
<evidence type="ECO:0000313" key="2">
    <source>
        <dbReference type="EMBL" id="RUQ85606.1"/>
    </source>
</evidence>
<accession>A0A2P8GR80</accession>
<keyword evidence="4" id="KW-1185">Reference proteome</keyword>
<gene>
    <name evidence="1" type="ORF">CLV49_0062</name>
    <name evidence="2" type="ORF">ELQ93_00750</name>
</gene>
<dbReference type="Proteomes" id="UP000241203">
    <property type="component" value="Unassembled WGS sequence"/>
</dbReference>
<reference evidence="1 3" key="1">
    <citation type="submission" date="2018-03" db="EMBL/GenBank/DDBJ databases">
        <title>Genomic Encyclopedia of Archaeal and Bacterial Type Strains, Phase II (KMG-II): from individual species to whole genera.</title>
        <authorList>
            <person name="Goeker M."/>
        </authorList>
    </citation>
    <scope>NUCLEOTIDE SEQUENCE [LARGE SCALE GENOMIC DNA]</scope>
    <source>
        <strain evidence="1 3">DSM 21548</strain>
    </source>
</reference>